<protein>
    <submittedName>
        <fullName evidence="2 4">Uncharacterized protein</fullName>
    </submittedName>
</protein>
<evidence type="ECO:0000313" key="2">
    <source>
        <dbReference type="EMBL" id="VDM16245.1"/>
    </source>
</evidence>
<feature type="region of interest" description="Disordered" evidence="1">
    <location>
        <begin position="239"/>
        <end position="286"/>
    </location>
</feature>
<reference evidence="4" key="1">
    <citation type="submission" date="2017-02" db="UniProtKB">
        <authorList>
            <consortium name="WormBaseParasite"/>
        </authorList>
    </citation>
    <scope>IDENTIFICATION</scope>
</reference>
<dbReference type="WBParaSite" id="TTAC_0000032201-mRNA-1">
    <property type="protein sequence ID" value="TTAC_0000032201-mRNA-1"/>
    <property type="gene ID" value="TTAC_0000032201"/>
</dbReference>
<name>A0A0R3WIA8_HYDTA</name>
<dbReference type="Proteomes" id="UP000274429">
    <property type="component" value="Unassembled WGS sequence"/>
</dbReference>
<accession>A0A0R3WIA8</accession>
<organism evidence="4">
    <name type="scientific">Hydatigena taeniaeformis</name>
    <name type="common">Feline tapeworm</name>
    <name type="synonym">Taenia taeniaeformis</name>
    <dbReference type="NCBI Taxonomy" id="6205"/>
    <lineage>
        <taxon>Eukaryota</taxon>
        <taxon>Metazoa</taxon>
        <taxon>Spiralia</taxon>
        <taxon>Lophotrochozoa</taxon>
        <taxon>Platyhelminthes</taxon>
        <taxon>Cestoda</taxon>
        <taxon>Eucestoda</taxon>
        <taxon>Cyclophyllidea</taxon>
        <taxon>Taeniidae</taxon>
        <taxon>Hydatigera</taxon>
    </lineage>
</organism>
<dbReference type="EMBL" id="UYWX01000024">
    <property type="protein sequence ID" value="VDM16245.1"/>
    <property type="molecule type" value="Genomic_DNA"/>
</dbReference>
<evidence type="ECO:0000313" key="4">
    <source>
        <dbReference type="WBParaSite" id="TTAC_0000032201-mRNA-1"/>
    </source>
</evidence>
<sequence>MGPLEEALKEIQAAHPAVIASESSASTGAEGVFRLRSTPLVKAGGTSATASQNPGSTATNGNILLDPTIATGSAALSFAVAQAPSTLSIASTSTNGGEGGGLFGHTDSVATLHSPDADGVSRMHPPPVMPPQPASAGLGCAGSPGLHIKCHEASDRILCTVNVLSGTWQSSDNEAVLTAESLLNGGGSSVTGGDVLSLFDHNQSISGAPTVHSASSSSSSLGLLPINCDAVSGLGSVDDSVSPSALGENMDGGPLQTTMLSNNGDDDDEEEEEDGGTTEGCLTEDDENDETLEAGLQSEKSSVAAASASTVVSSAAAAMEKSVLYPNQALPPPVYTNISKLQAAAQRGVGGAPKDSALSISDDSRRAETPPLAGPTHSLYDNQSVDAHLLPPSIVGVPAFGSLLIVYS</sequence>
<reference evidence="2 3" key="2">
    <citation type="submission" date="2018-11" db="EMBL/GenBank/DDBJ databases">
        <authorList>
            <consortium name="Pathogen Informatics"/>
        </authorList>
    </citation>
    <scope>NUCLEOTIDE SEQUENCE [LARGE SCALE GENOMIC DNA]</scope>
</reference>
<feature type="region of interest" description="Disordered" evidence="1">
    <location>
        <begin position="347"/>
        <end position="379"/>
    </location>
</feature>
<dbReference type="OrthoDB" id="10061327at2759"/>
<feature type="compositionally biased region" description="Acidic residues" evidence="1">
    <location>
        <begin position="264"/>
        <end position="286"/>
    </location>
</feature>
<dbReference type="AlphaFoldDB" id="A0A0R3WIA8"/>
<proteinExistence type="predicted"/>
<keyword evidence="3" id="KW-1185">Reference proteome</keyword>
<gene>
    <name evidence="2" type="ORF">TTAC_LOCUS323</name>
</gene>
<dbReference type="STRING" id="6205.A0A0R3WIA8"/>
<evidence type="ECO:0000313" key="3">
    <source>
        <dbReference type="Proteomes" id="UP000274429"/>
    </source>
</evidence>
<evidence type="ECO:0000256" key="1">
    <source>
        <dbReference type="SAM" id="MobiDB-lite"/>
    </source>
</evidence>